<reference evidence="2 3" key="1">
    <citation type="submission" date="2024-01" db="EMBL/GenBank/DDBJ databases">
        <title>The complete chloroplast genome sequence of Lithospermum erythrorhizon: insights into the phylogenetic relationship among Boraginaceae species and the maternal lineages of purple gromwells.</title>
        <authorList>
            <person name="Okada T."/>
            <person name="Watanabe K."/>
        </authorList>
    </citation>
    <scope>NUCLEOTIDE SEQUENCE [LARGE SCALE GENOMIC DNA]</scope>
</reference>
<protein>
    <submittedName>
        <fullName evidence="2">Uncharacterized protein</fullName>
    </submittedName>
</protein>
<evidence type="ECO:0000256" key="1">
    <source>
        <dbReference type="SAM" id="MobiDB-lite"/>
    </source>
</evidence>
<dbReference type="EMBL" id="BAABME010018852">
    <property type="protein sequence ID" value="GAA0155236.1"/>
    <property type="molecule type" value="Genomic_DNA"/>
</dbReference>
<gene>
    <name evidence="2" type="ORF">LIER_38048</name>
</gene>
<keyword evidence="3" id="KW-1185">Reference proteome</keyword>
<proteinExistence type="predicted"/>
<accession>A0AAV3PVX7</accession>
<comment type="caution">
    <text evidence="2">The sequence shown here is derived from an EMBL/GenBank/DDBJ whole genome shotgun (WGS) entry which is preliminary data.</text>
</comment>
<organism evidence="2 3">
    <name type="scientific">Lithospermum erythrorhizon</name>
    <name type="common">Purple gromwell</name>
    <name type="synonym">Lithospermum officinale var. erythrorhizon</name>
    <dbReference type="NCBI Taxonomy" id="34254"/>
    <lineage>
        <taxon>Eukaryota</taxon>
        <taxon>Viridiplantae</taxon>
        <taxon>Streptophyta</taxon>
        <taxon>Embryophyta</taxon>
        <taxon>Tracheophyta</taxon>
        <taxon>Spermatophyta</taxon>
        <taxon>Magnoliopsida</taxon>
        <taxon>eudicotyledons</taxon>
        <taxon>Gunneridae</taxon>
        <taxon>Pentapetalae</taxon>
        <taxon>asterids</taxon>
        <taxon>lamiids</taxon>
        <taxon>Boraginales</taxon>
        <taxon>Boraginaceae</taxon>
        <taxon>Boraginoideae</taxon>
        <taxon>Lithospermeae</taxon>
        <taxon>Lithospermum</taxon>
    </lineage>
</organism>
<feature type="region of interest" description="Disordered" evidence="1">
    <location>
        <begin position="244"/>
        <end position="263"/>
    </location>
</feature>
<evidence type="ECO:0000313" key="3">
    <source>
        <dbReference type="Proteomes" id="UP001454036"/>
    </source>
</evidence>
<evidence type="ECO:0000313" key="2">
    <source>
        <dbReference type="EMBL" id="GAA0155236.1"/>
    </source>
</evidence>
<dbReference type="Proteomes" id="UP001454036">
    <property type="component" value="Unassembled WGS sequence"/>
</dbReference>
<dbReference type="AlphaFoldDB" id="A0AAV3PVX7"/>
<sequence>MDNIITDRYFEDWTMVRNSLQSYCENSRVEWTEEWDEVLNIAGFDQGNCSNYNYDPNSDSRSSSRRRRSLGSENIWLSASSTFGSPMFFAGFVIYKSEVIVTIVGIVADSMAKWTKLVEGKVKGFGANLRETENINNKHLLIFGPWKNIKELPKNIADMFVNLDAQGANGNQLDILMEFDGFTRELLNNIAVFETSLCKLQWTINQEIPRSFGVMAELLLGHASKCLRKLRSWEEKISRAQIYSHQNGEKRKRESTVIASDDANTPPKKRRFELLLDQAGTSEIQMNSKGINFNMEMGGRIIEQSEPTGEDNDTLEQEIMTPAKELHMPRDNPDTHASFRYFIIKKCSVVFLT</sequence>
<name>A0AAV3PVX7_LITER</name>